<dbReference type="Proteomes" id="UP000239833">
    <property type="component" value="Plasmid unnamed1"/>
</dbReference>
<organism evidence="1 2">
    <name type="scientific">Paenibacillus larvae subsp. larvae</name>
    <dbReference type="NCBI Taxonomy" id="147375"/>
    <lineage>
        <taxon>Bacteria</taxon>
        <taxon>Bacillati</taxon>
        <taxon>Bacillota</taxon>
        <taxon>Bacilli</taxon>
        <taxon>Bacillales</taxon>
        <taxon>Paenibacillaceae</taxon>
        <taxon>Paenibacillus</taxon>
    </lineage>
</organism>
<evidence type="ECO:0000313" key="2">
    <source>
        <dbReference type="Proteomes" id="UP000239833"/>
    </source>
</evidence>
<accession>A0A2L1U796</accession>
<sequence length="146" mass="17278">MFFVSEEHEANYNLLLGLYKVYDTDYKVACYVLGLPEIYKSTGGRFGEYPFDWMYKFKEVEKEEVDFWTKEKRVVIERLYEEDENGKEVESEAYGTLSSGYRKIVELGRNLFNSSNEFNLCDALGTWDSTLFEVFQQAVMIRREIT</sequence>
<geneLocation type="plasmid" evidence="1">
    <name>unnamed1</name>
</geneLocation>
<gene>
    <name evidence="1" type="ORF">ERICIII_04789</name>
</gene>
<dbReference type="EMBL" id="CP019656">
    <property type="protein sequence ID" value="AVF28793.1"/>
    <property type="molecule type" value="Genomic_DNA"/>
</dbReference>
<dbReference type="InterPro" id="IPR024469">
    <property type="entry name" value="DUF2538"/>
</dbReference>
<dbReference type="Pfam" id="PF10804">
    <property type="entry name" value="DUF2538"/>
    <property type="match status" value="1"/>
</dbReference>
<evidence type="ECO:0000313" key="1">
    <source>
        <dbReference type="EMBL" id="AVF28793.1"/>
    </source>
</evidence>
<proteinExistence type="predicted"/>
<protein>
    <submittedName>
        <fullName evidence="1">Uncharacterized protein</fullName>
    </submittedName>
</protein>
<dbReference type="RefSeq" id="WP_104932821.1">
    <property type="nucleotide sequence ID" value="NZ_CP019656.1"/>
</dbReference>
<keyword evidence="1" id="KW-0614">Plasmid</keyword>
<dbReference type="AlphaFoldDB" id="A0A2L1U796"/>
<name>A0A2L1U796_9BACL</name>
<reference evidence="2" key="1">
    <citation type="submission" date="2017-02" db="EMBL/GenBank/DDBJ databases">
        <title>Delineation of Paenibacillus larvae strains originating from foulbrood outbreaks.</title>
        <authorList>
            <person name="Beims H."/>
            <person name="Bunk B."/>
            <person name="Sproeer C."/>
            <person name="Mohr K.I."/>
            <person name="Pradella S."/>
            <person name="Guenther G."/>
            <person name="Rohde M."/>
            <person name="von der Ohe W."/>
            <person name="Steinert M."/>
        </authorList>
    </citation>
    <scope>NUCLEOTIDE SEQUENCE [LARGE SCALE GENOMIC DNA]</scope>
    <source>
        <strain evidence="2">Eric_III</strain>
        <plasmid evidence="2">Plasmid unnamed1</plasmid>
    </source>
</reference>